<comment type="caution">
    <text evidence="2">The sequence shown here is derived from an EMBL/GenBank/DDBJ whole genome shotgun (WGS) entry which is preliminary data.</text>
</comment>
<feature type="transmembrane region" description="Helical" evidence="1">
    <location>
        <begin position="17"/>
        <end position="37"/>
    </location>
</feature>
<dbReference type="RefSeq" id="WP_016549306.1">
    <property type="nucleotide sequence ID" value="NZ_AKWZ02000009.1"/>
</dbReference>
<feature type="transmembrane region" description="Helical" evidence="1">
    <location>
        <begin position="347"/>
        <end position="366"/>
    </location>
</feature>
<dbReference type="EMBL" id="AKWZ02000009">
    <property type="protein sequence ID" value="EPG74747.1"/>
    <property type="molecule type" value="Genomic_DNA"/>
</dbReference>
<dbReference type="OrthoDB" id="341931at2"/>
<sequence length="659" mass="75341">MPIHKKTELTLARKRVLIPWIVCIVTVSFLFSFLLYYPLSFRFPIVGCALLWIGICFLKPKFGLFLLFAVLPLFGNHPGGRFMEIMDFLLLTWLCGAYSTVKRADARILIFFKSIGGMLSVGFVFAGLLGLLFQPDILTDLEHYRINPFFFFRSGELEPMYPLKMILVTISIYLLFVLAGAFKREKGDFRIPTVLFGGLLTGFSVTLIIGYLEFIFPTVSNWLDLYHIWLGGYVDRNIPHSVLSFHLSGSRSIQSLFWNRSWYAMYLIACLPFGALYLTNFFRRRRFIAFGYNISFLLISSLLLGFGYTLFLIGARGAFIAFGITVFGFLSMTVLSLKKDSGFSRVFALRTTGLLLCLALLFPFLFAKEFGFLSGGEERKELFSAGILLSSYSPIFGGGMESYAWGNEHFLKGVDKGTRLHSSHNQFLQVLSGEGIFGLFFFCALWGIAFYRGIRFSISKKGLIHRVIISSFLGIFAYSWLQEWFFLRAIQIPFWILLLSMIGKRRATVREFKLFLYVFCGLLVAAVFFAGKKTSRYGTFFPPDRIGESYLLEGKGWMEISASGKILLEADFPFLQESANQKRILKFSNNDSEARVIHIEPKMKVEFPIFPGELNWVCEADTGDEKRTGERRNFFQRLLSERVEDPEPRKICLKFSTTP</sequence>
<dbReference type="STRING" id="1193011.LEP1GSC058_1699"/>
<dbReference type="Proteomes" id="UP000014540">
    <property type="component" value="Unassembled WGS sequence"/>
</dbReference>
<organism evidence="2 3">
    <name type="scientific">Leptospira fainei serovar Hurstbridge str. BUT 6</name>
    <dbReference type="NCBI Taxonomy" id="1193011"/>
    <lineage>
        <taxon>Bacteria</taxon>
        <taxon>Pseudomonadati</taxon>
        <taxon>Spirochaetota</taxon>
        <taxon>Spirochaetia</taxon>
        <taxon>Leptospirales</taxon>
        <taxon>Leptospiraceae</taxon>
        <taxon>Leptospira</taxon>
    </lineage>
</organism>
<reference evidence="2" key="1">
    <citation type="submission" date="2013-04" db="EMBL/GenBank/DDBJ databases">
        <authorList>
            <person name="Harkins D.M."/>
            <person name="Durkin A.S."/>
            <person name="Selengut J.D."/>
            <person name="Sanka R."/>
            <person name="DePew J."/>
            <person name="Purushe J."/>
            <person name="Ahmed A."/>
            <person name="van der Linden H."/>
            <person name="Goris M.G.A."/>
            <person name="Hartskeerl R.A."/>
            <person name="Vinetz J.M."/>
            <person name="Sutton G.G."/>
            <person name="Nelson W.C."/>
            <person name="Fouts D.E."/>
        </authorList>
    </citation>
    <scope>NUCLEOTIDE SEQUENCE [LARGE SCALE GENOMIC DNA]</scope>
    <source>
        <strain evidence="2">BUT 6</strain>
    </source>
</reference>
<feature type="transmembrane region" description="Helical" evidence="1">
    <location>
        <begin position="427"/>
        <end position="451"/>
    </location>
</feature>
<name>S3W384_9LEPT</name>
<dbReference type="AlphaFoldDB" id="S3W384"/>
<dbReference type="PANTHER" id="PTHR37422">
    <property type="entry name" value="TEICHURONIC ACID BIOSYNTHESIS PROTEIN TUAE"/>
    <property type="match status" value="1"/>
</dbReference>
<keyword evidence="1" id="KW-0812">Transmembrane</keyword>
<feature type="transmembrane region" description="Helical" evidence="1">
    <location>
        <begin position="485"/>
        <end position="502"/>
    </location>
</feature>
<feature type="transmembrane region" description="Helical" evidence="1">
    <location>
        <begin position="108"/>
        <end position="133"/>
    </location>
</feature>
<feature type="transmembrane region" description="Helical" evidence="1">
    <location>
        <begin position="463"/>
        <end position="479"/>
    </location>
</feature>
<feature type="transmembrane region" description="Helical" evidence="1">
    <location>
        <begin position="194"/>
        <end position="216"/>
    </location>
</feature>
<evidence type="ECO:0000313" key="2">
    <source>
        <dbReference type="EMBL" id="EPG74747.1"/>
    </source>
</evidence>
<dbReference type="GO" id="GO:0016874">
    <property type="term" value="F:ligase activity"/>
    <property type="evidence" value="ECO:0007669"/>
    <property type="project" value="UniProtKB-KW"/>
</dbReference>
<feature type="transmembrane region" description="Helical" evidence="1">
    <location>
        <begin position="290"/>
        <end position="311"/>
    </location>
</feature>
<evidence type="ECO:0000313" key="3">
    <source>
        <dbReference type="Proteomes" id="UP000014540"/>
    </source>
</evidence>
<feature type="transmembrane region" description="Helical" evidence="1">
    <location>
        <begin position="514"/>
        <end position="531"/>
    </location>
</feature>
<accession>S3W384</accession>
<feature type="transmembrane region" description="Helical" evidence="1">
    <location>
        <begin position="317"/>
        <end position="335"/>
    </location>
</feature>
<feature type="transmembrane region" description="Helical" evidence="1">
    <location>
        <begin position="161"/>
        <end position="182"/>
    </location>
</feature>
<gene>
    <name evidence="2" type="ORF">LEP1GSC058_1699</name>
</gene>
<feature type="transmembrane region" description="Helical" evidence="1">
    <location>
        <begin position="49"/>
        <end position="70"/>
    </location>
</feature>
<feature type="transmembrane region" description="Helical" evidence="1">
    <location>
        <begin position="261"/>
        <end position="278"/>
    </location>
</feature>
<dbReference type="PANTHER" id="PTHR37422:SF13">
    <property type="entry name" value="LIPOPOLYSACCHARIDE BIOSYNTHESIS PROTEIN PA4999-RELATED"/>
    <property type="match status" value="1"/>
</dbReference>
<feature type="transmembrane region" description="Helical" evidence="1">
    <location>
        <begin position="82"/>
        <end position="101"/>
    </location>
</feature>
<keyword evidence="3" id="KW-1185">Reference proteome</keyword>
<keyword evidence="1" id="KW-0472">Membrane</keyword>
<protein>
    <submittedName>
        <fullName evidence="2">O-antigen ligase-like membrane protein</fullName>
    </submittedName>
</protein>
<keyword evidence="1" id="KW-1133">Transmembrane helix</keyword>
<dbReference type="InterPro" id="IPR051533">
    <property type="entry name" value="WaaL-like"/>
</dbReference>
<evidence type="ECO:0000256" key="1">
    <source>
        <dbReference type="SAM" id="Phobius"/>
    </source>
</evidence>
<proteinExistence type="predicted"/>